<proteinExistence type="predicted"/>
<accession>A0A0N1U6V0</accession>
<dbReference type="EMBL" id="CP001127">
    <property type="protein sequence ID" value="ACF89697.1"/>
    <property type="molecule type" value="Genomic_DNA"/>
</dbReference>
<evidence type="ECO:0000313" key="2">
    <source>
        <dbReference type="Proteomes" id="UP000001865"/>
    </source>
</evidence>
<organism evidence="1 2">
    <name type="scientific">Salmonella schwarzengrund (strain CVM19633)</name>
    <dbReference type="NCBI Taxonomy" id="439843"/>
    <lineage>
        <taxon>Bacteria</taxon>
        <taxon>Pseudomonadati</taxon>
        <taxon>Pseudomonadota</taxon>
        <taxon>Gammaproteobacteria</taxon>
        <taxon>Enterobacterales</taxon>
        <taxon>Enterobacteriaceae</taxon>
        <taxon>Salmonella</taxon>
    </lineage>
</organism>
<gene>
    <name evidence="1" type="ordered locus">SeSA_A0039</name>
</gene>
<sequence>MSYISSINIVLSQKIIHMHYNINTINIFRAKENTPEAVYKKRNRERVMQISNMAHMSEPLL</sequence>
<protein>
    <submittedName>
        <fullName evidence="1">Uncharacterized protein</fullName>
    </submittedName>
</protein>
<dbReference type="AlphaFoldDB" id="A0A0N1U6V0"/>
<dbReference type="HOGENOM" id="CLU_209235_0_0_6"/>
<dbReference type="Proteomes" id="UP000001865">
    <property type="component" value="Chromosome"/>
</dbReference>
<name>A0A0N1U6V0_SALSV</name>
<evidence type="ECO:0000313" key="1">
    <source>
        <dbReference type="EMBL" id="ACF89697.1"/>
    </source>
</evidence>
<reference evidence="1 2" key="1">
    <citation type="journal article" date="2011" name="J. Bacteriol.">
        <title>Comparative genomics of 28 Salmonella enterica isolates: evidence for CRISPR-mediated adaptive sublineage evolution.</title>
        <authorList>
            <person name="Fricke W.F."/>
            <person name="Mammel M.K."/>
            <person name="McDermott P.F."/>
            <person name="Tartera C."/>
            <person name="White D.G."/>
            <person name="Leclerc J.E."/>
            <person name="Ravel J."/>
            <person name="Cebula T.A."/>
        </authorList>
    </citation>
    <scope>NUCLEOTIDE SEQUENCE [LARGE SCALE GENOMIC DNA]</scope>
    <source>
        <strain evidence="1 2">CVM19633</strain>
    </source>
</reference>
<dbReference type="KEGG" id="sew:SeSA_A0039"/>